<evidence type="ECO:0000256" key="1">
    <source>
        <dbReference type="ARBA" id="ARBA00022722"/>
    </source>
</evidence>
<organism evidence="5 6">
    <name type="scientific">Staurois parvus</name>
    <dbReference type="NCBI Taxonomy" id="386267"/>
    <lineage>
        <taxon>Eukaryota</taxon>
        <taxon>Metazoa</taxon>
        <taxon>Chordata</taxon>
        <taxon>Craniata</taxon>
        <taxon>Vertebrata</taxon>
        <taxon>Euteleostomi</taxon>
        <taxon>Amphibia</taxon>
        <taxon>Batrachia</taxon>
        <taxon>Anura</taxon>
        <taxon>Neobatrachia</taxon>
        <taxon>Ranoidea</taxon>
        <taxon>Ranidae</taxon>
        <taxon>Staurois</taxon>
    </lineage>
</organism>
<dbReference type="InterPro" id="IPR036024">
    <property type="entry name" value="Somatomedin_B-like_dom_sf"/>
</dbReference>
<dbReference type="SUPFAM" id="SSF90188">
    <property type="entry name" value="Somatomedin B domain"/>
    <property type="match status" value="1"/>
</dbReference>
<keyword evidence="2" id="KW-0378">Hydrolase</keyword>
<gene>
    <name evidence="5" type="ORF">SPARVUS_LOCUS6278723</name>
</gene>
<reference evidence="5" key="1">
    <citation type="submission" date="2023-05" db="EMBL/GenBank/DDBJ databases">
        <authorList>
            <person name="Stuckert A."/>
        </authorList>
    </citation>
    <scope>NUCLEOTIDE SEQUENCE</scope>
</reference>
<dbReference type="Gene3D" id="4.10.410.20">
    <property type="match status" value="1"/>
</dbReference>
<keyword evidence="3" id="KW-1015">Disulfide bond</keyword>
<accession>A0ABN9D0X6</accession>
<evidence type="ECO:0000313" key="6">
    <source>
        <dbReference type="Proteomes" id="UP001162483"/>
    </source>
</evidence>
<keyword evidence="1" id="KW-0540">Nuclease</keyword>
<dbReference type="SUPFAM" id="SSF56219">
    <property type="entry name" value="DNase I-like"/>
    <property type="match status" value="1"/>
</dbReference>
<evidence type="ECO:0000259" key="4">
    <source>
        <dbReference type="PROSITE" id="PS50958"/>
    </source>
</evidence>
<proteinExistence type="predicted"/>
<feature type="domain" description="SMB" evidence="4">
    <location>
        <begin position="136"/>
        <end position="175"/>
    </location>
</feature>
<evidence type="ECO:0000256" key="2">
    <source>
        <dbReference type="ARBA" id="ARBA00022801"/>
    </source>
</evidence>
<dbReference type="PRINTS" id="PR00130">
    <property type="entry name" value="DNASEI"/>
</dbReference>
<name>A0ABN9D0X6_9NEOB</name>
<dbReference type="SMART" id="SM00476">
    <property type="entry name" value="DNaseIc"/>
    <property type="match status" value="1"/>
</dbReference>
<evidence type="ECO:0000256" key="3">
    <source>
        <dbReference type="ARBA" id="ARBA00023157"/>
    </source>
</evidence>
<dbReference type="PROSITE" id="PS00524">
    <property type="entry name" value="SMB_1"/>
    <property type="match status" value="1"/>
</dbReference>
<protein>
    <recommendedName>
        <fullName evidence="4">SMB domain-containing protein</fullName>
    </recommendedName>
</protein>
<dbReference type="InterPro" id="IPR016202">
    <property type="entry name" value="DNase_I"/>
</dbReference>
<dbReference type="PANTHER" id="PTHR11371">
    <property type="entry name" value="DEOXYRIBONUCLEASE"/>
    <property type="match status" value="1"/>
</dbReference>
<keyword evidence="6" id="KW-1185">Reference proteome</keyword>
<sequence length="175" mass="18801">MEDIIILGDYNAGCNYVKSTHWPMIRLRHEPSLQWLIGDNADTTVSTNTNCPYDRIVVGGSSLQNSIVPGSAKVFNYQESYGLTYEEAKAVSDHYPVEVELHKDSSYDGQKYGLGSELGISGGLSLNGVCDCAGVDFSSCVGRCGASGKTFPCNCNASCTSYSDCCADYRAACII</sequence>
<dbReference type="InterPro" id="IPR036691">
    <property type="entry name" value="Endo/exonu/phosph_ase_sf"/>
</dbReference>
<dbReference type="Proteomes" id="UP001162483">
    <property type="component" value="Unassembled WGS sequence"/>
</dbReference>
<dbReference type="EMBL" id="CATNWA010014019">
    <property type="protein sequence ID" value="CAI9566138.1"/>
    <property type="molecule type" value="Genomic_DNA"/>
</dbReference>
<dbReference type="Pfam" id="PF01033">
    <property type="entry name" value="Somatomedin_B"/>
    <property type="match status" value="1"/>
</dbReference>
<dbReference type="InterPro" id="IPR001212">
    <property type="entry name" value="Somatomedin_B_dom"/>
</dbReference>
<dbReference type="PROSITE" id="PS50958">
    <property type="entry name" value="SMB_2"/>
    <property type="match status" value="1"/>
</dbReference>
<comment type="caution">
    <text evidence="5">The sequence shown here is derived from an EMBL/GenBank/DDBJ whole genome shotgun (WGS) entry which is preliminary data.</text>
</comment>
<dbReference type="Gene3D" id="3.60.10.10">
    <property type="entry name" value="Endonuclease/exonuclease/phosphatase"/>
    <property type="match status" value="1"/>
</dbReference>
<evidence type="ECO:0000313" key="5">
    <source>
        <dbReference type="EMBL" id="CAI9566138.1"/>
    </source>
</evidence>
<dbReference type="PANTHER" id="PTHR11371:SF35">
    <property type="entry name" value="DEOXYRIBONUCLEASE I"/>
    <property type="match status" value="1"/>
</dbReference>